<dbReference type="Gene3D" id="2.60.120.860">
    <property type="match status" value="1"/>
</dbReference>
<dbReference type="Proteomes" id="UP001501358">
    <property type="component" value="Unassembled WGS sequence"/>
</dbReference>
<name>A0ABN3MWT2_9ACTN</name>
<reference evidence="2" key="1">
    <citation type="journal article" date="2019" name="Int. J. Syst. Evol. Microbiol.">
        <title>The Global Catalogue of Microorganisms (GCM) 10K type strain sequencing project: providing services to taxonomists for standard genome sequencing and annotation.</title>
        <authorList>
            <consortium name="The Broad Institute Genomics Platform"/>
            <consortium name="The Broad Institute Genome Sequencing Center for Infectious Disease"/>
            <person name="Wu L."/>
            <person name="Ma J."/>
        </authorList>
    </citation>
    <scope>NUCLEOTIDE SEQUENCE [LARGE SCALE GENOMIC DNA]</scope>
    <source>
        <strain evidence="2">JCM 6307</strain>
    </source>
</reference>
<protein>
    <recommendedName>
        <fullName evidence="3">Phage tail protein</fullName>
    </recommendedName>
</protein>
<comment type="caution">
    <text evidence="1">The sequence shown here is derived from an EMBL/GenBank/DDBJ whole genome shotgun (WGS) entry which is preliminary data.</text>
</comment>
<evidence type="ECO:0000313" key="2">
    <source>
        <dbReference type="Proteomes" id="UP001501358"/>
    </source>
</evidence>
<evidence type="ECO:0008006" key="3">
    <source>
        <dbReference type="Google" id="ProtNLM"/>
    </source>
</evidence>
<sequence>MELDGLRATLGDLRLGETDTAGVTWHLQSLEGWDGAEVRGQMTERQADHGASVGPVYYGARPITLAGTVVAPDRAALDLALDRLRAAVPLTDTALTVWEALPKMAWVRASGRMLAQYVSDRAATYSVMVTAADPRRYGLEVRTESARLPQTTGGIAPPLTPPLTIAAAAVSGTITAVNEGSFETRPVLILAGPCARPVVTVTHPDGTTDRLAYALDLDAGEVLTIDAAAHTVVLNGTVSRRRFLTGPWPVLPPGEPVAISWTANTYSPDAQLTVSWRPAWT</sequence>
<organism evidence="1 2">
    <name type="scientific">Streptomyces thermolineatus</name>
    <dbReference type="NCBI Taxonomy" id="44033"/>
    <lineage>
        <taxon>Bacteria</taxon>
        <taxon>Bacillati</taxon>
        <taxon>Actinomycetota</taxon>
        <taxon>Actinomycetes</taxon>
        <taxon>Kitasatosporales</taxon>
        <taxon>Streptomycetaceae</taxon>
        <taxon>Streptomyces</taxon>
    </lineage>
</organism>
<evidence type="ECO:0000313" key="1">
    <source>
        <dbReference type="EMBL" id="GAA2509900.1"/>
    </source>
</evidence>
<gene>
    <name evidence="1" type="ORF">GCM10010406_52910</name>
</gene>
<dbReference type="EMBL" id="BAAATA010000049">
    <property type="protein sequence ID" value="GAA2509900.1"/>
    <property type="molecule type" value="Genomic_DNA"/>
</dbReference>
<dbReference type="RefSeq" id="WP_344385987.1">
    <property type="nucleotide sequence ID" value="NZ_BAAATA010000049.1"/>
</dbReference>
<keyword evidence="2" id="KW-1185">Reference proteome</keyword>
<accession>A0ABN3MWT2</accession>
<proteinExistence type="predicted"/>